<feature type="region of interest" description="Disordered" evidence="1">
    <location>
        <begin position="30"/>
        <end position="51"/>
    </location>
</feature>
<gene>
    <name evidence="2" type="ORF">ElyMa_006374500</name>
</gene>
<evidence type="ECO:0000313" key="2">
    <source>
        <dbReference type="EMBL" id="GFR99473.1"/>
    </source>
</evidence>
<protein>
    <recommendedName>
        <fullName evidence="4">Calpain catalytic domain-containing protein</fullName>
    </recommendedName>
</protein>
<dbReference type="PANTHER" id="PTHR31511">
    <property type="entry name" value="PROTEIN CBG23764"/>
    <property type="match status" value="1"/>
</dbReference>
<dbReference type="Proteomes" id="UP000762676">
    <property type="component" value="Unassembled WGS sequence"/>
</dbReference>
<proteinExistence type="predicted"/>
<evidence type="ECO:0000256" key="1">
    <source>
        <dbReference type="SAM" id="MobiDB-lite"/>
    </source>
</evidence>
<dbReference type="PANTHER" id="PTHR31511:SF12">
    <property type="entry name" value="RHO TERMINATION FACTOR N-TERMINAL DOMAIN-CONTAINING PROTEIN"/>
    <property type="match status" value="1"/>
</dbReference>
<name>A0AAV4HMQ3_9GAST</name>
<reference evidence="2 3" key="1">
    <citation type="journal article" date="2021" name="Elife">
        <title>Chloroplast acquisition without the gene transfer in kleptoplastic sea slugs, Plakobranchus ocellatus.</title>
        <authorList>
            <person name="Maeda T."/>
            <person name="Takahashi S."/>
            <person name="Yoshida T."/>
            <person name="Shimamura S."/>
            <person name="Takaki Y."/>
            <person name="Nagai Y."/>
            <person name="Toyoda A."/>
            <person name="Suzuki Y."/>
            <person name="Arimoto A."/>
            <person name="Ishii H."/>
            <person name="Satoh N."/>
            <person name="Nishiyama T."/>
            <person name="Hasebe M."/>
            <person name="Maruyama T."/>
            <person name="Minagawa J."/>
            <person name="Obokata J."/>
            <person name="Shigenobu S."/>
        </authorList>
    </citation>
    <scope>NUCLEOTIDE SEQUENCE [LARGE SCALE GENOMIC DNA]</scope>
</reference>
<keyword evidence="3" id="KW-1185">Reference proteome</keyword>
<comment type="caution">
    <text evidence="2">The sequence shown here is derived from an EMBL/GenBank/DDBJ whole genome shotgun (WGS) entry which is preliminary data.</text>
</comment>
<organism evidence="2 3">
    <name type="scientific">Elysia marginata</name>
    <dbReference type="NCBI Taxonomy" id="1093978"/>
    <lineage>
        <taxon>Eukaryota</taxon>
        <taxon>Metazoa</taxon>
        <taxon>Spiralia</taxon>
        <taxon>Lophotrochozoa</taxon>
        <taxon>Mollusca</taxon>
        <taxon>Gastropoda</taxon>
        <taxon>Heterobranchia</taxon>
        <taxon>Euthyneura</taxon>
        <taxon>Panpulmonata</taxon>
        <taxon>Sacoglossa</taxon>
        <taxon>Placobranchoidea</taxon>
        <taxon>Plakobranchidae</taxon>
        <taxon>Elysia</taxon>
    </lineage>
</organism>
<evidence type="ECO:0000313" key="3">
    <source>
        <dbReference type="Proteomes" id="UP000762676"/>
    </source>
</evidence>
<dbReference type="AlphaFoldDB" id="A0AAV4HMQ3"/>
<accession>A0AAV4HMQ3</accession>
<evidence type="ECO:0008006" key="4">
    <source>
        <dbReference type="Google" id="ProtNLM"/>
    </source>
</evidence>
<dbReference type="EMBL" id="BMAT01012806">
    <property type="protein sequence ID" value="GFR99473.1"/>
    <property type="molecule type" value="Genomic_DNA"/>
</dbReference>
<sequence>MDEHVEITRRKQVIRNILDEPIPEAIKKRLLKPLQPRKYKPPPSPSKKKTVKKHFIDAEFDPLYRVVKNILDEPIPETVKERLLKPLKPRKYHPIPPLRRKKAAKRKAIEEEFDPVPRSKSLRSVEDYEDEILEVFEEERKRRNNTLTFWQAPWTIGNFLRGWQMDVPKGEIHMGFLEVLDPYQVDPQVFLEVANPKIRKKLKEELKALGNLKFQLALKITLRKTTKELGGKTPLITFTDATFRHEQEPLLHPSEIGAALSRAFENIFEKIDKWTKEGSDWTIERVRTLWLNIARYQPLRGGSYIPLPKAVSNKKAVVNVQNQDDACLLWALLASIFRIEEHPERISHYYQYAKLLKFDGIDTPTPISQIPKVERQNKLAINVFGWGKGVIVYHVSKQHEAIKRINLLLIEKDGKTHYTWIKNLNRLLYDQNKHREKTYFCDR</sequence>
<feature type="non-terminal residue" evidence="2">
    <location>
        <position position="443"/>
    </location>
</feature>